<keyword evidence="3" id="KW-1015">Disulfide bond</keyword>
<dbReference type="GO" id="GO:0030313">
    <property type="term" value="C:cell envelope"/>
    <property type="evidence" value="ECO:0007669"/>
    <property type="project" value="UniProtKB-SubCell"/>
</dbReference>
<dbReference type="Pfam" id="PF13905">
    <property type="entry name" value="Thioredoxin_8"/>
    <property type="match status" value="1"/>
</dbReference>
<dbReference type="InterPro" id="IPR012336">
    <property type="entry name" value="Thioredoxin-like_fold"/>
</dbReference>
<dbReference type="InterPro" id="IPR036249">
    <property type="entry name" value="Thioredoxin-like_sf"/>
</dbReference>
<dbReference type="PANTHER" id="PTHR42852">
    <property type="entry name" value="THIOL:DISULFIDE INTERCHANGE PROTEIN DSBE"/>
    <property type="match status" value="1"/>
</dbReference>
<dbReference type="RefSeq" id="WP_120334397.1">
    <property type="nucleotide sequence ID" value="NZ_MCAQ01000012.1"/>
</dbReference>
<evidence type="ECO:0000259" key="5">
    <source>
        <dbReference type="PROSITE" id="PS51352"/>
    </source>
</evidence>
<protein>
    <recommendedName>
        <fullName evidence="5">Thioredoxin domain-containing protein</fullName>
    </recommendedName>
</protein>
<evidence type="ECO:0000256" key="3">
    <source>
        <dbReference type="ARBA" id="ARBA00023157"/>
    </source>
</evidence>
<feature type="domain" description="Thioredoxin" evidence="5">
    <location>
        <begin position="247"/>
        <end position="402"/>
    </location>
</feature>
<evidence type="ECO:0000256" key="4">
    <source>
        <dbReference type="ARBA" id="ARBA00023284"/>
    </source>
</evidence>
<evidence type="ECO:0000256" key="1">
    <source>
        <dbReference type="ARBA" id="ARBA00004196"/>
    </source>
</evidence>
<name>A0A420FWT0_9SPHI</name>
<dbReference type="Proteomes" id="UP000286402">
    <property type="component" value="Unassembled WGS sequence"/>
</dbReference>
<proteinExistence type="predicted"/>
<evidence type="ECO:0000256" key="2">
    <source>
        <dbReference type="ARBA" id="ARBA00022748"/>
    </source>
</evidence>
<dbReference type="PROSITE" id="PS51352">
    <property type="entry name" value="THIOREDOXIN_2"/>
    <property type="match status" value="1"/>
</dbReference>
<evidence type="ECO:0000313" key="7">
    <source>
        <dbReference type="Proteomes" id="UP000286402"/>
    </source>
</evidence>
<dbReference type="EMBL" id="MCAQ01000012">
    <property type="protein sequence ID" value="RKF37363.1"/>
    <property type="molecule type" value="Genomic_DNA"/>
</dbReference>
<dbReference type="SUPFAM" id="SSF52833">
    <property type="entry name" value="Thioredoxin-like"/>
    <property type="match status" value="1"/>
</dbReference>
<keyword evidence="2" id="KW-0201">Cytochrome c-type biogenesis</keyword>
<dbReference type="PANTHER" id="PTHR42852:SF6">
    <property type="entry name" value="THIOL:DISULFIDE INTERCHANGE PROTEIN DSBE"/>
    <property type="match status" value="1"/>
</dbReference>
<evidence type="ECO:0000313" key="6">
    <source>
        <dbReference type="EMBL" id="RKF37363.1"/>
    </source>
</evidence>
<keyword evidence="4" id="KW-0676">Redox-active center</keyword>
<keyword evidence="7" id="KW-1185">Reference proteome</keyword>
<accession>A0A420FWT0</accession>
<gene>
    <name evidence="6" type="ORF">BCY89_06950</name>
</gene>
<dbReference type="Gene3D" id="3.40.30.10">
    <property type="entry name" value="Glutaredoxin"/>
    <property type="match status" value="1"/>
</dbReference>
<dbReference type="AlphaFoldDB" id="A0A420FWT0"/>
<comment type="subcellular location">
    <subcellularLocation>
        <location evidence="1">Cell envelope</location>
    </subcellularLocation>
</comment>
<reference evidence="6 7" key="1">
    <citation type="submission" date="2016-07" db="EMBL/GenBank/DDBJ databases">
        <title>Genome analysis of Sphingobacterium siyangense T12B17.</title>
        <authorList>
            <person name="Xu D."/>
            <person name="Su Y."/>
            <person name="Zheng S."/>
        </authorList>
    </citation>
    <scope>NUCLEOTIDE SEQUENCE [LARGE SCALE GENOMIC DNA]</scope>
    <source>
        <strain evidence="6 7">T12B17</strain>
    </source>
</reference>
<sequence>MDVIKLYLILLSFSIGIVSVFSQEKSIQIPLTESKYFNENKGNTIDILASTDVWSKDGKTDSILWPIDITIPGEKSKSHNIRKKLYVVTRKIHNDSVSVEISRRRNPFIDKDVKFIFHADSLKKWRLKTVPPNILEKVKFAFNFIDENTGSHYSLPWEAYFIPFSVGMTYNDARLNEMPLAVKIGFNKMGKFGEDIIHVSKMMTFNKPEFRIYRDGKNPHEDKFDNNIRYKEKYNLHDTVAINGKFMRIDSLDGSFSVLYLTPVRNYVSDQYISSSLKKELSQYFNPSSKYLVLDFWGTWCVPCISAMPKTKLIVEEVKSTASFVGVCFDKGDKFDLAKTILNNKGVNWPQIYVDMNQKTNSIVFELGVSIFPTYIVIDRDGKIIFRDSSQGLARIKDILLN</sequence>
<comment type="caution">
    <text evidence="6">The sequence shown here is derived from an EMBL/GenBank/DDBJ whole genome shotgun (WGS) entry which is preliminary data.</text>
</comment>
<dbReference type="CDD" id="cd02966">
    <property type="entry name" value="TlpA_like_family"/>
    <property type="match status" value="1"/>
</dbReference>
<dbReference type="GO" id="GO:0017004">
    <property type="term" value="P:cytochrome complex assembly"/>
    <property type="evidence" value="ECO:0007669"/>
    <property type="project" value="UniProtKB-KW"/>
</dbReference>
<organism evidence="6 7">
    <name type="scientific">Sphingobacterium siyangense</name>
    <dbReference type="NCBI Taxonomy" id="459529"/>
    <lineage>
        <taxon>Bacteria</taxon>
        <taxon>Pseudomonadati</taxon>
        <taxon>Bacteroidota</taxon>
        <taxon>Sphingobacteriia</taxon>
        <taxon>Sphingobacteriales</taxon>
        <taxon>Sphingobacteriaceae</taxon>
        <taxon>Sphingobacterium</taxon>
    </lineage>
</organism>
<dbReference type="InterPro" id="IPR050553">
    <property type="entry name" value="Thioredoxin_ResA/DsbE_sf"/>
</dbReference>
<dbReference type="InterPro" id="IPR013766">
    <property type="entry name" value="Thioredoxin_domain"/>
</dbReference>